<dbReference type="Pfam" id="PF00728">
    <property type="entry name" value="Glyco_hydro_20"/>
    <property type="match status" value="1"/>
</dbReference>
<dbReference type="InterPro" id="IPR017853">
    <property type="entry name" value="GH"/>
</dbReference>
<gene>
    <name evidence="10" type="ORF">EFA69_10300</name>
</gene>
<feature type="domain" description="Glycoside hydrolase family 20 catalytic" evidence="8">
    <location>
        <begin position="165"/>
        <end position="512"/>
    </location>
</feature>
<evidence type="ECO:0000256" key="6">
    <source>
        <dbReference type="PIRSR" id="PIRSR625705-1"/>
    </source>
</evidence>
<dbReference type="GO" id="GO:0030203">
    <property type="term" value="P:glycosaminoglycan metabolic process"/>
    <property type="evidence" value="ECO:0007669"/>
    <property type="project" value="TreeGrafter"/>
</dbReference>
<feature type="active site" description="Proton donor" evidence="6">
    <location>
        <position position="341"/>
    </location>
</feature>
<evidence type="ECO:0000256" key="3">
    <source>
        <dbReference type="ARBA" id="ARBA00012663"/>
    </source>
</evidence>
<proteinExistence type="inferred from homology"/>
<dbReference type="Proteomes" id="UP000271010">
    <property type="component" value="Unassembled WGS sequence"/>
</dbReference>
<dbReference type="EC" id="3.2.1.52" evidence="3"/>
<dbReference type="Pfam" id="PF02838">
    <property type="entry name" value="Glyco_hydro_20b"/>
    <property type="match status" value="1"/>
</dbReference>
<keyword evidence="11" id="KW-1185">Reference proteome</keyword>
<evidence type="ECO:0000259" key="8">
    <source>
        <dbReference type="Pfam" id="PF00728"/>
    </source>
</evidence>
<dbReference type="CDD" id="cd06563">
    <property type="entry name" value="GH20_chitobiase-like"/>
    <property type="match status" value="1"/>
</dbReference>
<dbReference type="InterPro" id="IPR015882">
    <property type="entry name" value="HEX_bac_N"/>
</dbReference>
<dbReference type="SUPFAM" id="SSF51445">
    <property type="entry name" value="(Trans)glycosidases"/>
    <property type="match status" value="1"/>
</dbReference>
<comment type="similarity">
    <text evidence="2">Belongs to the glycosyl hydrolase 20 family.</text>
</comment>
<feature type="domain" description="Beta-hexosaminidase bacterial type N-terminal" evidence="9">
    <location>
        <begin position="31"/>
        <end position="162"/>
    </location>
</feature>
<dbReference type="Gene3D" id="3.30.379.10">
    <property type="entry name" value="Chitobiase/beta-hexosaminidase domain 2-like"/>
    <property type="match status" value="1"/>
</dbReference>
<feature type="chain" id="PRO_5018208646" description="beta-N-acetylhexosaminidase" evidence="7">
    <location>
        <begin position="26"/>
        <end position="557"/>
    </location>
</feature>
<dbReference type="SUPFAM" id="SSF55545">
    <property type="entry name" value="beta-N-acetylhexosaminidase-like domain"/>
    <property type="match status" value="1"/>
</dbReference>
<evidence type="ECO:0000313" key="10">
    <source>
        <dbReference type="EMBL" id="RNI29912.1"/>
    </source>
</evidence>
<evidence type="ECO:0000256" key="4">
    <source>
        <dbReference type="ARBA" id="ARBA00022801"/>
    </source>
</evidence>
<dbReference type="InterPro" id="IPR015883">
    <property type="entry name" value="Glyco_hydro_20_cat"/>
</dbReference>
<keyword evidence="7" id="KW-0732">Signal</keyword>
<comment type="catalytic activity">
    <reaction evidence="1">
        <text>Hydrolysis of terminal non-reducing N-acetyl-D-hexosamine residues in N-acetyl-beta-D-hexosaminides.</text>
        <dbReference type="EC" id="3.2.1.52"/>
    </reaction>
</comment>
<keyword evidence="5" id="KW-0326">Glycosidase</keyword>
<dbReference type="PANTHER" id="PTHR22600">
    <property type="entry name" value="BETA-HEXOSAMINIDASE"/>
    <property type="match status" value="1"/>
</dbReference>
<dbReference type="Gene3D" id="3.20.20.80">
    <property type="entry name" value="Glycosidases"/>
    <property type="match status" value="1"/>
</dbReference>
<dbReference type="EMBL" id="RJJE01000009">
    <property type="protein sequence ID" value="RNI29912.1"/>
    <property type="molecule type" value="Genomic_DNA"/>
</dbReference>
<dbReference type="OrthoDB" id="9763537at2"/>
<comment type="caution">
    <text evidence="10">The sequence shown here is derived from an EMBL/GenBank/DDBJ whole genome shotgun (WGS) entry which is preliminary data.</text>
</comment>
<dbReference type="RefSeq" id="WP_123132994.1">
    <property type="nucleotide sequence ID" value="NZ_RJJE01000009.1"/>
</dbReference>
<protein>
    <recommendedName>
        <fullName evidence="3">beta-N-acetylhexosaminidase</fullName>
        <ecNumber evidence="3">3.2.1.52</ecNumber>
    </recommendedName>
</protein>
<evidence type="ECO:0000256" key="1">
    <source>
        <dbReference type="ARBA" id="ARBA00001231"/>
    </source>
</evidence>
<dbReference type="GO" id="GO:0004563">
    <property type="term" value="F:beta-N-acetylhexosaminidase activity"/>
    <property type="evidence" value="ECO:0007669"/>
    <property type="project" value="UniProtKB-EC"/>
</dbReference>
<accession>A0A3M9MWH7</accession>
<dbReference type="PRINTS" id="PR00738">
    <property type="entry name" value="GLHYDRLASE20"/>
</dbReference>
<feature type="signal peptide" evidence="7">
    <location>
        <begin position="1"/>
        <end position="25"/>
    </location>
</feature>
<evidence type="ECO:0000256" key="7">
    <source>
        <dbReference type="SAM" id="SignalP"/>
    </source>
</evidence>
<organism evidence="10 11">
    <name type="scientific">Rufibacter immobilis</name>
    <dbReference type="NCBI Taxonomy" id="1348778"/>
    <lineage>
        <taxon>Bacteria</taxon>
        <taxon>Pseudomonadati</taxon>
        <taxon>Bacteroidota</taxon>
        <taxon>Cytophagia</taxon>
        <taxon>Cytophagales</taxon>
        <taxon>Hymenobacteraceae</taxon>
        <taxon>Rufibacter</taxon>
    </lineage>
</organism>
<evidence type="ECO:0000313" key="11">
    <source>
        <dbReference type="Proteomes" id="UP000271010"/>
    </source>
</evidence>
<name>A0A3M9MWH7_9BACT</name>
<evidence type="ECO:0000256" key="2">
    <source>
        <dbReference type="ARBA" id="ARBA00006285"/>
    </source>
</evidence>
<sequence length="557" mass="63214">MRKRLPFQLLFLLAGAFFLHLTVQAQDASRYAIIPKPVKLTPAKGEFTLTSKTKLILGSSVPELKTATDFLVNLVESSAGYKMEYGTQAKKNTIAFTLDNTISNEEGYRLEVTTKKITVAAKTPKGAFLAIQTLRQLLPTTIETKNSGQKSFKIPAVSIEDAPRFAYRGMMLDVARHFQPIDFVKKYIDLLAFYKINTFHFHLTEDQGWRIEIKKYPKLQEIAAWRNETKVGHRRETEKGYDGKRHGGYYTQEELKDLVKYAQNRFITVIPEIEMPGHSMAALAAYPELGCKDTTYQVAGTWGVFKDIYCPNEVTFKFLEDVLTEVMAIFPSKYIHIGGDEAPKDVWKQSARAQEVMQREGLKDEHELQSYFIQRMEKFLNAKGRAIIGWDEILEGGLAPNATVMSWRGEKGGIAAAKQRHDVIMTPNSHLYFDHYQTKQGIKNEPLAIGGFLPLDKVYSYNPVPKSLTPEEAKHVLGVQANLWSEYIPTKEHAEHMAFPRACALAEVAWTPVESKDYTDFISRLEQNLKRLDNLKVNYSTYFREQPAPALTTAGGM</sequence>
<dbReference type="GO" id="GO:0005975">
    <property type="term" value="P:carbohydrate metabolic process"/>
    <property type="evidence" value="ECO:0007669"/>
    <property type="project" value="InterPro"/>
</dbReference>
<evidence type="ECO:0000259" key="9">
    <source>
        <dbReference type="Pfam" id="PF02838"/>
    </source>
</evidence>
<dbReference type="AlphaFoldDB" id="A0A3M9MWH7"/>
<dbReference type="PANTHER" id="PTHR22600:SF57">
    <property type="entry name" value="BETA-N-ACETYLHEXOSAMINIDASE"/>
    <property type="match status" value="1"/>
</dbReference>
<reference evidence="10 11" key="1">
    <citation type="submission" date="2018-11" db="EMBL/GenBank/DDBJ databases">
        <title>Rufibacter latericius sp. nov., isolated from water in Baiyang Lake.</title>
        <authorList>
            <person name="Yang Y."/>
        </authorList>
    </citation>
    <scope>NUCLEOTIDE SEQUENCE [LARGE SCALE GENOMIC DNA]</scope>
    <source>
        <strain evidence="10 11">MCC P1</strain>
    </source>
</reference>
<evidence type="ECO:0000256" key="5">
    <source>
        <dbReference type="ARBA" id="ARBA00023295"/>
    </source>
</evidence>
<dbReference type="InterPro" id="IPR025705">
    <property type="entry name" value="Beta_hexosaminidase_sua/sub"/>
</dbReference>
<dbReference type="InterPro" id="IPR029018">
    <property type="entry name" value="Hex-like_dom2"/>
</dbReference>
<keyword evidence="4" id="KW-0378">Hydrolase</keyword>
<dbReference type="GO" id="GO:0016020">
    <property type="term" value="C:membrane"/>
    <property type="evidence" value="ECO:0007669"/>
    <property type="project" value="TreeGrafter"/>
</dbReference>
<dbReference type="PIRSF" id="PIRSF001093">
    <property type="entry name" value="B-hxosamndse_ab_euk"/>
    <property type="match status" value="1"/>
</dbReference>